<name>A0A9P0ARP6_BRAAE</name>
<keyword evidence="3" id="KW-1185">Reference proteome</keyword>
<dbReference type="PROSITE" id="PS51837">
    <property type="entry name" value="LITAF"/>
    <property type="match status" value="1"/>
</dbReference>
<dbReference type="Pfam" id="PF10601">
    <property type="entry name" value="zf-LITAF-like"/>
    <property type="match status" value="1"/>
</dbReference>
<reference evidence="2" key="1">
    <citation type="submission" date="2021-12" db="EMBL/GenBank/DDBJ databases">
        <authorList>
            <person name="King R."/>
        </authorList>
    </citation>
    <scope>NUCLEOTIDE SEQUENCE</scope>
</reference>
<evidence type="ECO:0000259" key="1">
    <source>
        <dbReference type="PROSITE" id="PS51837"/>
    </source>
</evidence>
<dbReference type="OrthoDB" id="4713066at2759"/>
<sequence>MFTYSTIFVNCCYINSTQRGLYVFVDFGILVDNIGANIYRKTSVLAIVADCKCPFGCCLIPCFMEKCRNVDHICPNCRSYLGTYKR</sequence>
<dbReference type="AlphaFoldDB" id="A0A9P0ARP6"/>
<evidence type="ECO:0000313" key="2">
    <source>
        <dbReference type="EMBL" id="CAH0546768.1"/>
    </source>
</evidence>
<dbReference type="SMART" id="SM00714">
    <property type="entry name" value="LITAF"/>
    <property type="match status" value="1"/>
</dbReference>
<dbReference type="Proteomes" id="UP001154078">
    <property type="component" value="Chromosome 1"/>
</dbReference>
<feature type="domain" description="LITAF" evidence="1">
    <location>
        <begin position="1"/>
        <end position="86"/>
    </location>
</feature>
<proteinExistence type="predicted"/>
<organism evidence="2 3">
    <name type="scientific">Brassicogethes aeneus</name>
    <name type="common">Rape pollen beetle</name>
    <name type="synonym">Meligethes aeneus</name>
    <dbReference type="NCBI Taxonomy" id="1431903"/>
    <lineage>
        <taxon>Eukaryota</taxon>
        <taxon>Metazoa</taxon>
        <taxon>Ecdysozoa</taxon>
        <taxon>Arthropoda</taxon>
        <taxon>Hexapoda</taxon>
        <taxon>Insecta</taxon>
        <taxon>Pterygota</taxon>
        <taxon>Neoptera</taxon>
        <taxon>Endopterygota</taxon>
        <taxon>Coleoptera</taxon>
        <taxon>Polyphaga</taxon>
        <taxon>Cucujiformia</taxon>
        <taxon>Nitidulidae</taxon>
        <taxon>Meligethinae</taxon>
        <taxon>Brassicogethes</taxon>
    </lineage>
</organism>
<protein>
    <recommendedName>
        <fullName evidence="1">LITAF domain-containing protein</fullName>
    </recommendedName>
</protein>
<gene>
    <name evidence="2" type="ORF">MELIAE_LOCUS865</name>
</gene>
<dbReference type="EMBL" id="OV121132">
    <property type="protein sequence ID" value="CAH0546768.1"/>
    <property type="molecule type" value="Genomic_DNA"/>
</dbReference>
<evidence type="ECO:0000313" key="3">
    <source>
        <dbReference type="Proteomes" id="UP001154078"/>
    </source>
</evidence>
<accession>A0A9P0ARP6</accession>
<dbReference type="InterPro" id="IPR006629">
    <property type="entry name" value="LITAF"/>
</dbReference>